<protein>
    <submittedName>
        <fullName evidence="2">Uncharacterized protein</fullName>
    </submittedName>
</protein>
<dbReference type="AlphaFoldDB" id="A0AAW1S5C5"/>
<gene>
    <name evidence="2" type="ORF">WJX74_002894</name>
</gene>
<organism evidence="2 3">
    <name type="scientific">Apatococcus lobatus</name>
    <dbReference type="NCBI Taxonomy" id="904363"/>
    <lineage>
        <taxon>Eukaryota</taxon>
        <taxon>Viridiplantae</taxon>
        <taxon>Chlorophyta</taxon>
        <taxon>core chlorophytes</taxon>
        <taxon>Trebouxiophyceae</taxon>
        <taxon>Chlorellales</taxon>
        <taxon>Chlorellaceae</taxon>
        <taxon>Apatococcus</taxon>
    </lineage>
</organism>
<dbReference type="EMBL" id="JALJOS010000003">
    <property type="protein sequence ID" value="KAK9841270.1"/>
    <property type="molecule type" value="Genomic_DNA"/>
</dbReference>
<evidence type="ECO:0000313" key="3">
    <source>
        <dbReference type="Proteomes" id="UP001438707"/>
    </source>
</evidence>
<accession>A0AAW1S5C5</accession>
<comment type="caution">
    <text evidence="2">The sequence shown here is derived from an EMBL/GenBank/DDBJ whole genome shotgun (WGS) entry which is preliminary data.</text>
</comment>
<dbReference type="Proteomes" id="UP001438707">
    <property type="component" value="Unassembled WGS sequence"/>
</dbReference>
<keyword evidence="3" id="KW-1185">Reference proteome</keyword>
<sequence>MGQGHSMLTATLSDLEQAKAERRTAEAELEYLSLKESGAPEELRHLRAITQQLHEKECRLQEQKSLVLKASVGPAGAANVAEPMYKRIVLLEPTGDEDNPFRGIKFQNMTPSKLCAIVRPLGVMGLIARQDLPERLELLDEDLLTMDLDSLELEEGGQYLPTFLGTNLTKSVEALQGWQGSMTLGNENAAGELAVEALKKLGHPDAKRYCGTKKVRPKGKRVAAEIDGAAIASRCAMVVKSKFILDMDSVDQLAETLQKIQ</sequence>
<keyword evidence="1" id="KW-0175">Coiled coil</keyword>
<evidence type="ECO:0000313" key="2">
    <source>
        <dbReference type="EMBL" id="KAK9841270.1"/>
    </source>
</evidence>
<name>A0AAW1S5C5_9CHLO</name>
<evidence type="ECO:0000256" key="1">
    <source>
        <dbReference type="SAM" id="Coils"/>
    </source>
</evidence>
<feature type="coiled-coil region" evidence="1">
    <location>
        <begin position="8"/>
        <end position="66"/>
    </location>
</feature>
<proteinExistence type="predicted"/>
<reference evidence="2 3" key="1">
    <citation type="journal article" date="2024" name="Nat. Commun.">
        <title>Phylogenomics reveals the evolutionary origins of lichenization in chlorophyte algae.</title>
        <authorList>
            <person name="Puginier C."/>
            <person name="Libourel C."/>
            <person name="Otte J."/>
            <person name="Skaloud P."/>
            <person name="Haon M."/>
            <person name="Grisel S."/>
            <person name="Petersen M."/>
            <person name="Berrin J.G."/>
            <person name="Delaux P.M."/>
            <person name="Dal Grande F."/>
            <person name="Keller J."/>
        </authorList>
    </citation>
    <scope>NUCLEOTIDE SEQUENCE [LARGE SCALE GENOMIC DNA]</scope>
    <source>
        <strain evidence="2 3">SAG 2145</strain>
    </source>
</reference>